<feature type="domain" description="Ketosynthase family 3 (KS3)" evidence="7">
    <location>
        <begin position="16"/>
        <end position="435"/>
    </location>
</feature>
<evidence type="ECO:0000256" key="3">
    <source>
        <dbReference type="ARBA" id="ARBA00022603"/>
    </source>
</evidence>
<dbReference type="SUPFAM" id="SSF52151">
    <property type="entry name" value="FabD/lysophospholipase-like"/>
    <property type="match status" value="1"/>
</dbReference>
<dbReference type="InterPro" id="IPR014043">
    <property type="entry name" value="Acyl_transferase_dom"/>
</dbReference>
<protein>
    <recommendedName>
        <fullName evidence="11">Polyketide synthase</fullName>
    </recommendedName>
</protein>
<dbReference type="SUPFAM" id="SSF51735">
    <property type="entry name" value="NAD(P)-binding Rossmann-fold domains"/>
    <property type="match status" value="2"/>
</dbReference>
<dbReference type="InterPro" id="IPR049551">
    <property type="entry name" value="PKS_DH_C"/>
</dbReference>
<dbReference type="GeneID" id="37055197"/>
<dbReference type="SMART" id="SM00827">
    <property type="entry name" value="PKS_AT"/>
    <property type="match status" value="1"/>
</dbReference>
<dbReference type="InterPro" id="IPR001227">
    <property type="entry name" value="Ac_transferase_dom_sf"/>
</dbReference>
<feature type="region of interest" description="N-terminal hotdog fold" evidence="6">
    <location>
        <begin position="891"/>
        <end position="1019"/>
    </location>
</feature>
<name>A0A317VLP5_ASPEC</name>
<dbReference type="Pfam" id="PF08659">
    <property type="entry name" value="KR"/>
    <property type="match status" value="1"/>
</dbReference>
<dbReference type="InterPro" id="IPR029063">
    <property type="entry name" value="SAM-dependent_MTases_sf"/>
</dbReference>
<dbReference type="SMART" id="SM00825">
    <property type="entry name" value="PKS_KS"/>
    <property type="match status" value="1"/>
</dbReference>
<reference evidence="9" key="1">
    <citation type="submission" date="2016-12" db="EMBL/GenBank/DDBJ databases">
        <title>The genomes of Aspergillus section Nigri reveals drivers in fungal speciation.</title>
        <authorList>
            <consortium name="DOE Joint Genome Institute"/>
            <person name="Vesth T.C."/>
            <person name="Nybo J."/>
            <person name="Theobald S."/>
            <person name="Brandl J."/>
            <person name="Frisvad J.C."/>
            <person name="Nielsen K.F."/>
            <person name="Lyhne E.K."/>
            <person name="Kogle M.E."/>
            <person name="Kuo A."/>
            <person name="Riley R."/>
            <person name="Clum A."/>
            <person name="Nolan M."/>
            <person name="Lipzen A."/>
            <person name="Salamov A."/>
            <person name="Henrissat B."/>
            <person name="Wiebenga A."/>
            <person name="De vries R.P."/>
            <person name="Grigoriev I.V."/>
            <person name="Mortensen U.H."/>
            <person name="Andersen M.R."/>
            <person name="Baker S.E."/>
        </authorList>
    </citation>
    <scope>NUCLEOTIDE SEQUENCE</scope>
    <source>
        <strain evidence="9">CBS 122712</strain>
    </source>
</reference>
<dbReference type="GO" id="GO:0006633">
    <property type="term" value="P:fatty acid biosynthetic process"/>
    <property type="evidence" value="ECO:0007669"/>
    <property type="project" value="InterPro"/>
</dbReference>
<dbReference type="SMART" id="SM00826">
    <property type="entry name" value="PKS_DH"/>
    <property type="match status" value="1"/>
</dbReference>
<dbReference type="Pfam" id="PF00109">
    <property type="entry name" value="ketoacyl-synt"/>
    <property type="match status" value="1"/>
</dbReference>
<dbReference type="Pfam" id="PF23114">
    <property type="entry name" value="NAD-bd_HRPKS_sdrA"/>
    <property type="match status" value="1"/>
</dbReference>
<dbReference type="SUPFAM" id="SSF55048">
    <property type="entry name" value="Probable ACP-binding domain of malonyl-CoA ACP transacylase"/>
    <property type="match status" value="1"/>
</dbReference>
<dbReference type="PANTHER" id="PTHR43775:SF49">
    <property type="entry name" value="SYNTHASE, PUTATIVE (JCVI)-RELATED"/>
    <property type="match status" value="1"/>
</dbReference>
<dbReference type="Gene3D" id="3.10.129.110">
    <property type="entry name" value="Polyketide synthase dehydratase"/>
    <property type="match status" value="1"/>
</dbReference>
<dbReference type="GO" id="GO:0044550">
    <property type="term" value="P:secondary metabolite biosynthetic process"/>
    <property type="evidence" value="ECO:0007669"/>
    <property type="project" value="TreeGrafter"/>
</dbReference>
<dbReference type="GO" id="GO:0016491">
    <property type="term" value="F:oxidoreductase activity"/>
    <property type="evidence" value="ECO:0007669"/>
    <property type="project" value="InterPro"/>
</dbReference>
<dbReference type="GO" id="GO:0008168">
    <property type="term" value="F:methyltransferase activity"/>
    <property type="evidence" value="ECO:0007669"/>
    <property type="project" value="UniProtKB-KW"/>
</dbReference>
<dbReference type="Gene3D" id="3.30.70.3290">
    <property type="match status" value="1"/>
</dbReference>
<evidence type="ECO:0008006" key="11">
    <source>
        <dbReference type="Google" id="ProtNLM"/>
    </source>
</evidence>
<dbReference type="PROSITE" id="PS52004">
    <property type="entry name" value="KS3_2"/>
    <property type="match status" value="1"/>
</dbReference>
<dbReference type="Pfam" id="PF02801">
    <property type="entry name" value="Ketoacyl-synt_C"/>
    <property type="match status" value="1"/>
</dbReference>
<dbReference type="CDD" id="cd05195">
    <property type="entry name" value="enoyl_red"/>
    <property type="match status" value="1"/>
</dbReference>
<dbReference type="InterPro" id="IPR049900">
    <property type="entry name" value="PKS_mFAS_DH"/>
</dbReference>
<dbReference type="PANTHER" id="PTHR43775">
    <property type="entry name" value="FATTY ACID SYNTHASE"/>
    <property type="match status" value="1"/>
</dbReference>
<dbReference type="SUPFAM" id="SSF53901">
    <property type="entry name" value="Thiolase-like"/>
    <property type="match status" value="1"/>
</dbReference>
<gene>
    <name evidence="9" type="ORF">BO83DRAFT_398174</name>
</gene>
<dbReference type="PROSITE" id="PS00606">
    <property type="entry name" value="KS3_1"/>
    <property type="match status" value="1"/>
</dbReference>
<feature type="active site" description="Proton acceptor; for dehydratase activity" evidence="6">
    <location>
        <position position="923"/>
    </location>
</feature>
<keyword evidence="10" id="KW-1185">Reference proteome</keyword>
<keyword evidence="3" id="KW-0489">Methyltransferase</keyword>
<dbReference type="InterPro" id="IPR020843">
    <property type="entry name" value="ER"/>
</dbReference>
<keyword evidence="1" id="KW-0596">Phosphopantetheine</keyword>
<dbReference type="Pfam" id="PF14765">
    <property type="entry name" value="PS-DH"/>
    <property type="match status" value="1"/>
</dbReference>
<keyword evidence="4" id="KW-0808">Transferase</keyword>
<dbReference type="GO" id="GO:0004312">
    <property type="term" value="F:fatty acid synthase activity"/>
    <property type="evidence" value="ECO:0007669"/>
    <property type="project" value="TreeGrafter"/>
</dbReference>
<evidence type="ECO:0000313" key="10">
    <source>
        <dbReference type="Proteomes" id="UP000246171"/>
    </source>
</evidence>
<dbReference type="Gene3D" id="3.40.366.10">
    <property type="entry name" value="Malonyl-Coenzyme A Acyl Carrier Protein, domain 2"/>
    <property type="match status" value="1"/>
</dbReference>
<dbReference type="InterPro" id="IPR042104">
    <property type="entry name" value="PKS_dehydratase_sf"/>
</dbReference>
<dbReference type="Pfam" id="PF21089">
    <property type="entry name" value="PKS_DH_N"/>
    <property type="match status" value="1"/>
</dbReference>
<dbReference type="InterPro" id="IPR050091">
    <property type="entry name" value="PKS_NRPS_Biosynth_Enz"/>
</dbReference>
<dbReference type="InterPro" id="IPR011032">
    <property type="entry name" value="GroES-like_sf"/>
</dbReference>
<dbReference type="InterPro" id="IPR020841">
    <property type="entry name" value="PKS_Beta-ketoAc_synthase_dom"/>
</dbReference>
<dbReference type="InterPro" id="IPR032821">
    <property type="entry name" value="PKS_assoc"/>
</dbReference>
<feature type="active site" description="Proton donor; for dehydratase activity" evidence="6">
    <location>
        <position position="1086"/>
    </location>
</feature>
<dbReference type="SMART" id="SM00822">
    <property type="entry name" value="PKS_KR"/>
    <property type="match status" value="1"/>
</dbReference>
<dbReference type="OrthoDB" id="329835at2759"/>
<dbReference type="InterPro" id="IPR057326">
    <property type="entry name" value="KR_dom"/>
</dbReference>
<dbReference type="Proteomes" id="UP000246171">
    <property type="component" value="Unassembled WGS sequence"/>
</dbReference>
<dbReference type="SUPFAM" id="SSF50129">
    <property type="entry name" value="GroES-like"/>
    <property type="match status" value="1"/>
</dbReference>
<dbReference type="EMBL" id="MSFU01000010">
    <property type="protein sequence ID" value="PWY74765.1"/>
    <property type="molecule type" value="Genomic_DNA"/>
</dbReference>
<dbReference type="Pfam" id="PF08240">
    <property type="entry name" value="ADH_N"/>
    <property type="match status" value="1"/>
</dbReference>
<sequence>MSTYSFPTNDFAALSSQPIAVVGMGMRLPGGVRTAEQFWDALIEKRDCSSEVPKSRYNVDGFYSADKPGAVRTRRGYFLEDEYIGNIDLNFFPAIPGFEMDELDPQQTLLMEVIWECMENAGQTGWKGKDIGCYVGVFGEDWHEIAAKETLSIPRVHAFANGAYTLSNRVSYQFDLKGPSATIMTACSSSLTALHEACQALNDGSCSSAIVAGTNMILTPSMTINMSDNTVLSPDGYCKAFDARANGYGRGEAVNAIYIKPLGRAIADGDNIRAVIRATSANYDGQSAKIFAPDIESQARLIRKAYQKAQIVDPSETCFVECHGTGTKIGDVIETTAVARVFGSRGMYIGSVKTNFGHGEGASGLTGVIKAILSLERRIIPPNMHFAQPNPKIPFQKGRLEVPTEPIPWPSDRKERVSVNGFGIGGANAHAILDSWPTPRDEATESVPGHPHRSCLLVVSAASERALQARCEAVRSYILEKPSLISDVAHTLGLCREHLPYRTFMVTSGKDTTDEPRLTRNASTSPMSDIVFAFSGQGSQWCGMGRELMDAFPSFKLDCLTMDQILQELPEPPKWSIVDELQTLEDPQKMGEPVFAQTLSAAVQIALVNLLESWGIHPAATIGHSSGEVGAAYAAKAIPLRTAIVIAYYRGLCAMSCPPSGGMAVVGLGVNAAKKYLKDGLVVACENGPETVNISGNRDSLAAVVVQIKADNPDTFTKLLPIRVAYHSPDMKQAAAVFRDLIEPYILFNDNMIPFYSTLTGSVVNDPTQLSAGYWAANLEFPVLFARAVESLLASNNNISKTFVEVGPNCSLSAPLRQILAQHTLQANKYIPTLLIDQDQARCLLQVAGELFSTGCDIDLEAINGKGQFVSCLSPYPWDRQSLNWKKHPRHELLGSRTLESSDIEPSWRNLLSLVDVPWLGDHCIMGETQFPCAGYIAMINEAVRQISSMQECTIRNLCIQAPLLLHQWERIEIVTSAKPVKISDRVASSSYEFSIVSYNGIEWVKHAVCQAGAGTAQLDLDLVSNHECARSMTSNKLYQELRKLGLEYGPAFRGLESIRADPLSYRATAVLRTEDTHAVHPTTIDKGLQLLSVAASKGKSMHDSKPHVPVFVDTIQIGRNRPLVKVTASMESLAVSQPKTKVIFEENTDQGNARILSMKGVLLVPLDSSIKAGSKNIPLATYGEWRPDMDLITAQDQLSGLKSLTDSQVRTIIAASTINMIQVHRLLQHTVTFSEKSKDYQGWIHAQIENLLTGKLTTVEEAKTWATLEDGDLSKEVEALNETLESEGLKHVSDLLKGILNSTLDVIRGFCDTESVSSLRSLAECFKISPTSDLSAWLSLVSHSKPTLRVLEIEALLSQLKSIGERLYSSYTITSTNGNTHLHFQQLDITRDPLLQGFQEGAFDLVIVSRMCLEKSGLEYSLQHIKKLLTNNGSLLLHIPSPGDCQPLEAWHNSLLRAGFTGVDTYSYDARFPYPVHYNIISRISDWDTVKKTKLIYLLCTTKRHDHPWICNVEAVLEQAGYHTERCILGEALPPNQCVISFLDLDKPFFNDIDIQSWGWFQSLIRSSPRILWITPSVELGCHDPEFGIALGASRTVRQEEALHFGTLQIDQFNKTAIRPTLRVCEKFFEATDGQDTNDIDYEFALQDGTVYVPRFHWESLSDCLLREPDPTAPIKLDVSTYGSMNSLGWVEHELGLPGPHEVMVDVSYVGLNFRDIMIQLGIMASKDEFGVEASGIVRQCGSDVEQVKPGDKVMLLQPGLFCSRVCVPVSSCVRLPAWHSLEDAASLAVAYGTALYCLTDIARLEKGQSVLVHAACGSVGLAAINLCQMLGAEIYASVGSEEKALHLVNTFHIPRHRIFNSRDSSFLPGILRETGGRGVDVVLNSLAGELLHASWSCVAEFGKMIEIGKRDILEHGTLPMDAFGGNRAFIGVDLIRLGQKPGAFASLTSRVMDLYAEGKISPIRPSKVFEACDVKEAFRYMQSGLHIGKIIIRMPQTTNGLNVARSRRHPALSPDLAYVLVGGLGGIGQTLATWMVEKGARHLIFLSRSAGTSARDQAFAHELEIQGCTVVLAKADVSVLEDVEAAIRSCPLPIGGILQLSMVLRDQFIQNMTHKDWQDVLACKVAGTWNLHHALQGRDAHLRFFVLCGSISGVLGTPGQINYSSANAFMSSFTQYRLQLGLPASVVNLGAVGDVGYIATQDPKLRERMSSGSVRLLQEQEVLDAFELAIFKCQSRAPLHTADGTITAPNNIIVGMSSTKSLRDLSVRPLWGQDARFGIYRNLDEDVNTGPAQSSLSNAAALRDFLALIERQPENLDTDGIANTILEYSIKCIQEYSKFAHDLSYDQVVELPIDSLMTIEMRNWSRRNIGVVLSLTAISKAGTIGGLGEVILASLRSKYRKT</sequence>
<dbReference type="InterPro" id="IPR013968">
    <property type="entry name" value="PKS_KR"/>
</dbReference>
<dbReference type="SUPFAM" id="SSF53335">
    <property type="entry name" value="S-adenosyl-L-methionine-dependent methyltransferases"/>
    <property type="match status" value="1"/>
</dbReference>
<dbReference type="Pfam" id="PF16197">
    <property type="entry name" value="KAsynt_C_assoc"/>
    <property type="match status" value="1"/>
</dbReference>
<dbReference type="Gene3D" id="3.40.47.10">
    <property type="match status" value="1"/>
</dbReference>
<dbReference type="InterPro" id="IPR049552">
    <property type="entry name" value="PKS_DH_N"/>
</dbReference>
<comment type="caution">
    <text evidence="9">The sequence shown here is derived from an EMBL/GenBank/DDBJ whole genome shotgun (WGS) entry which is preliminary data.</text>
</comment>
<dbReference type="Pfam" id="PF13602">
    <property type="entry name" value="ADH_zinc_N_2"/>
    <property type="match status" value="1"/>
</dbReference>
<dbReference type="InterPro" id="IPR016035">
    <property type="entry name" value="Acyl_Trfase/lysoPLipase"/>
</dbReference>
<evidence type="ECO:0000256" key="6">
    <source>
        <dbReference type="PROSITE-ProRule" id="PRU01363"/>
    </source>
</evidence>
<dbReference type="InterPro" id="IPR016036">
    <property type="entry name" value="Malonyl_transacylase_ACP-bd"/>
</dbReference>
<feature type="region of interest" description="C-terminal hotdog fold" evidence="6">
    <location>
        <begin position="1030"/>
        <end position="1173"/>
    </location>
</feature>
<dbReference type="GO" id="GO:0004315">
    <property type="term" value="F:3-oxoacyl-[acyl-carrier-protein] synthase activity"/>
    <property type="evidence" value="ECO:0007669"/>
    <property type="project" value="InterPro"/>
</dbReference>
<dbReference type="InterPro" id="IPR014031">
    <property type="entry name" value="Ketoacyl_synth_C"/>
</dbReference>
<dbReference type="VEuPathDB" id="FungiDB:BO83DRAFT_398174"/>
<dbReference type="InterPro" id="IPR056501">
    <property type="entry name" value="NAD-bd_HRPKS_sdrA"/>
</dbReference>
<dbReference type="InterPro" id="IPR016039">
    <property type="entry name" value="Thiolase-like"/>
</dbReference>
<keyword evidence="2" id="KW-0597">Phosphoprotein</keyword>
<dbReference type="Gene3D" id="3.40.50.150">
    <property type="entry name" value="Vaccinia Virus protein VP39"/>
    <property type="match status" value="1"/>
</dbReference>
<evidence type="ECO:0000256" key="1">
    <source>
        <dbReference type="ARBA" id="ARBA00022450"/>
    </source>
</evidence>
<dbReference type="CDD" id="cd00833">
    <property type="entry name" value="PKS"/>
    <property type="match status" value="1"/>
</dbReference>
<accession>A0A317VLP5</accession>
<proteinExistence type="predicted"/>
<dbReference type="InterPro" id="IPR014030">
    <property type="entry name" value="Ketoacyl_synth_N"/>
</dbReference>
<evidence type="ECO:0000256" key="4">
    <source>
        <dbReference type="ARBA" id="ARBA00022679"/>
    </source>
</evidence>
<dbReference type="SMART" id="SM00829">
    <property type="entry name" value="PKS_ER"/>
    <property type="match status" value="1"/>
</dbReference>
<dbReference type="InterPro" id="IPR013154">
    <property type="entry name" value="ADH-like_N"/>
</dbReference>
<dbReference type="Gene3D" id="3.40.50.720">
    <property type="entry name" value="NAD(P)-binding Rossmann-like Domain"/>
    <property type="match status" value="2"/>
</dbReference>
<dbReference type="GO" id="GO:0032259">
    <property type="term" value="P:methylation"/>
    <property type="evidence" value="ECO:0007669"/>
    <property type="project" value="UniProtKB-KW"/>
</dbReference>
<dbReference type="RefSeq" id="XP_025388860.1">
    <property type="nucleotide sequence ID" value="XM_025533235.1"/>
</dbReference>
<dbReference type="PROSITE" id="PS52019">
    <property type="entry name" value="PKS_MFAS_DH"/>
    <property type="match status" value="1"/>
</dbReference>
<dbReference type="InterPro" id="IPR018201">
    <property type="entry name" value="Ketoacyl_synth_AS"/>
</dbReference>
<evidence type="ECO:0000256" key="5">
    <source>
        <dbReference type="ARBA" id="ARBA00023268"/>
    </source>
</evidence>
<feature type="domain" description="PKS/mFAS DH" evidence="8">
    <location>
        <begin position="891"/>
        <end position="1173"/>
    </location>
</feature>
<organism evidence="9 10">
    <name type="scientific">Aspergillus eucalypticola (strain CBS 122712 / IBT 29274)</name>
    <dbReference type="NCBI Taxonomy" id="1448314"/>
    <lineage>
        <taxon>Eukaryota</taxon>
        <taxon>Fungi</taxon>
        <taxon>Dikarya</taxon>
        <taxon>Ascomycota</taxon>
        <taxon>Pezizomycotina</taxon>
        <taxon>Eurotiomycetes</taxon>
        <taxon>Eurotiomycetidae</taxon>
        <taxon>Eurotiales</taxon>
        <taxon>Aspergillaceae</taxon>
        <taxon>Aspergillus</taxon>
        <taxon>Aspergillus subgen. Circumdati</taxon>
    </lineage>
</organism>
<dbReference type="InterPro" id="IPR036291">
    <property type="entry name" value="NAD(P)-bd_dom_sf"/>
</dbReference>
<dbReference type="Pfam" id="PF00698">
    <property type="entry name" value="Acyl_transf_1"/>
    <property type="match status" value="1"/>
</dbReference>
<evidence type="ECO:0000259" key="8">
    <source>
        <dbReference type="PROSITE" id="PS52019"/>
    </source>
</evidence>
<evidence type="ECO:0000313" key="9">
    <source>
        <dbReference type="EMBL" id="PWY74765.1"/>
    </source>
</evidence>
<dbReference type="InterPro" id="IPR020807">
    <property type="entry name" value="PKS_DH"/>
</dbReference>
<dbReference type="Gene3D" id="3.90.180.10">
    <property type="entry name" value="Medium-chain alcohol dehydrogenases, catalytic domain"/>
    <property type="match status" value="1"/>
</dbReference>
<evidence type="ECO:0000259" key="7">
    <source>
        <dbReference type="PROSITE" id="PS52004"/>
    </source>
</evidence>
<keyword evidence="5" id="KW-0511">Multifunctional enzyme</keyword>
<evidence type="ECO:0000256" key="2">
    <source>
        <dbReference type="ARBA" id="ARBA00022553"/>
    </source>
</evidence>